<gene>
    <name evidence="1" type="ORF">ACFFRE_11520</name>
</gene>
<sequence>MAGLALSGPVLAAATTTTPPASPPLSLQQLVAATPRGGSVSPAPGQTVAFSDAAWVRHELEQPWLTPAERAYLEALPVAASAPSPAALAAEAPPSLAAVPAGDPVMSGGCNFEDALGVTIAWFHAYLGFSDNGTKITQVSTPNNYEWASALSLNTITYDGSTFSTSQPDTGVGEATAKDTGLFTQSFGLPLTSTQFEADIFFDMEGSGAWSSHPVCTTSA</sequence>
<keyword evidence="2" id="KW-1185">Reference proteome</keyword>
<reference evidence="1 2" key="1">
    <citation type="submission" date="2024-09" db="EMBL/GenBank/DDBJ databases">
        <authorList>
            <person name="Sun Q."/>
            <person name="Mori K."/>
        </authorList>
    </citation>
    <scope>NUCLEOTIDE SEQUENCE [LARGE SCALE GENOMIC DNA]</scope>
    <source>
        <strain evidence="1 2">JCM 15389</strain>
    </source>
</reference>
<dbReference type="RefSeq" id="WP_377790397.1">
    <property type="nucleotide sequence ID" value="NZ_JBHLYQ010000150.1"/>
</dbReference>
<evidence type="ECO:0000313" key="1">
    <source>
        <dbReference type="EMBL" id="MFC0082760.1"/>
    </source>
</evidence>
<organism evidence="1 2">
    <name type="scientific">Aciditerrimonas ferrireducens</name>
    <dbReference type="NCBI Taxonomy" id="667306"/>
    <lineage>
        <taxon>Bacteria</taxon>
        <taxon>Bacillati</taxon>
        <taxon>Actinomycetota</taxon>
        <taxon>Acidimicrobiia</taxon>
        <taxon>Acidimicrobiales</taxon>
        <taxon>Acidimicrobiaceae</taxon>
        <taxon>Aciditerrimonas</taxon>
    </lineage>
</organism>
<evidence type="ECO:0000313" key="2">
    <source>
        <dbReference type="Proteomes" id="UP001589788"/>
    </source>
</evidence>
<protein>
    <submittedName>
        <fullName evidence="1">Uncharacterized protein</fullName>
    </submittedName>
</protein>
<name>A0ABV6C4Z1_9ACTN</name>
<dbReference type="EMBL" id="JBHLYQ010000150">
    <property type="protein sequence ID" value="MFC0082760.1"/>
    <property type="molecule type" value="Genomic_DNA"/>
</dbReference>
<dbReference type="Proteomes" id="UP001589788">
    <property type="component" value="Unassembled WGS sequence"/>
</dbReference>
<comment type="caution">
    <text evidence="1">The sequence shown here is derived from an EMBL/GenBank/DDBJ whole genome shotgun (WGS) entry which is preliminary data.</text>
</comment>
<accession>A0ABV6C4Z1</accession>
<proteinExistence type="predicted"/>